<comment type="caution">
    <text evidence="4">The sequence shown here is derived from an EMBL/GenBank/DDBJ whole genome shotgun (WGS) entry which is preliminary data.</text>
</comment>
<gene>
    <name evidence="4" type="primary">Tcaf_1</name>
    <name evidence="4" type="ORF">GTO96_0004297</name>
</gene>
<keyword evidence="5" id="KW-1185">Reference proteome</keyword>
<dbReference type="PANTHER" id="PTHR15730">
    <property type="entry name" value="EXPERIMENTAL AUTOIMMUNE PROSTATITIS ANTIGEN 2-RELATED"/>
    <property type="match status" value="1"/>
</dbReference>
<dbReference type="InterPro" id="IPR013783">
    <property type="entry name" value="Ig-like_fold"/>
</dbReference>
<dbReference type="GO" id="GO:0005886">
    <property type="term" value="C:plasma membrane"/>
    <property type="evidence" value="ECO:0007669"/>
    <property type="project" value="TreeGrafter"/>
</dbReference>
<dbReference type="GO" id="GO:0044325">
    <property type="term" value="F:transmembrane transporter binding"/>
    <property type="evidence" value="ECO:0007669"/>
    <property type="project" value="TreeGrafter"/>
</dbReference>
<feature type="region of interest" description="Disordered" evidence="2">
    <location>
        <begin position="858"/>
        <end position="886"/>
    </location>
</feature>
<proteinExistence type="inferred from homology"/>
<evidence type="ECO:0000256" key="1">
    <source>
        <dbReference type="ARBA" id="ARBA00009770"/>
    </source>
</evidence>
<dbReference type="Gene3D" id="1.10.390.30">
    <property type="entry name" value="Peptidase M60, enhancin-like domain 3"/>
    <property type="match status" value="1"/>
</dbReference>
<dbReference type="InterPro" id="IPR029062">
    <property type="entry name" value="Class_I_gatase-like"/>
</dbReference>
<name>A0A8X7XPS4_POLSE</name>
<evidence type="ECO:0000259" key="3">
    <source>
        <dbReference type="PROSITE" id="PS51723"/>
    </source>
</evidence>
<feature type="non-terminal residue" evidence="4">
    <location>
        <position position="1"/>
    </location>
</feature>
<dbReference type="InterPro" id="IPR035423">
    <property type="entry name" value="M60-like_N"/>
</dbReference>
<sequence length="2530" mass="279852">MDRQTAYSTIMSNLVMLDFTGDAVPSALVLTGDDSFPLVMNNKGQVLAAASQYGTGRMVVLSHESYLSDPRFAWFIENIIDWLKTAPNVVIGVQRGLNAIVDNLYYTGAEVLVNDCPSPSMGVFCCTAYDDSYADAIIAFVKNGGGLLIGGQAWYWSSANPDQDPYACFPGNKIISVGGIHFSPNKANVGVYPPPTEMPTNWLAVSDGKDHKADLEFLLKDVTDFNINCGATASQVMVHGPLAFPIAMDEDHQAFLAGASYGRGRVIVTTHESFMSYKPLKTFLVNAFRWLDNGRNGVIGIQSNLKAIVDIIKDDGFQCTLTDFKSDLSVYCCTSYSDKNCCEIQQFVSEGGGLFMGGHAWYWSYSNKDKDILTGYPGNKILSKFGIGILSSTVKNSVYKAPDPSEHANNAYHFRKMLTKFAEHILENKPLADNEKSSLKKLGQDCSSFLQMKTEDNPSYNTIRQLVSDVVMTAGVPQVSRSCPIKDPKDNVLLKLGTELYNVVPNKEDLLKIIIKERPDLPTEQNITVAIDGNNGGQEAWRSTGLYLPYGKTTGILFPSSVINSGWMVQVGCHIDNLNAADTLKRAPVVTQRFPVTSEIIQVSNLWGGLIYIIVPQNCKLGQIYIMVQEAVRAPYYKMGETSVADWQQTIRHYPAPWGEVEFENIILTVRSEDLRNVEDPEKLGLLWNRLMKGITELAVIPPIFKRKERFVTDAQISHGWMHAGYPVMVHLESTGGLINANDIEANGTWGPIHELGHNQQQGKWEFPPHTTEATCNLWSVYVHETVLNIPRNKAHSALAPENRMKNIQEYLKKGAKLQHWEVFTALETYLQDKGTQGQGFTPEYVALALELHTTGHEEGEAPLRHPDHDPETGRKGDEEQNEKMEKGKIEMQQFETVTFHYQREERPAIFQLLEKVTELDLNVAAHPGELILKSAKAIPVLKHNDGAVLIAATEFGKGRMVVFGHEAYLKEPKIKIFICNCVKWLKSNPDAVVGIPKYYESVASILTAAGHKVKVSDKFDRSMGVFFINGQEQISQLSEITEFIKGGGGVMIGAQAWYWCSCNPGKDPLAHFPANKFTGLADIYFGPNARPPGCFTIHTTTCLEKSKTFIKPFDKMPAIFQLLENVTELDLTIEADPGELIVKSAKAIPILKDEDGTILMAATEYGKGRMVVFGHESYLKEPNIKKLICNCVKWLKSNPDAVVGVPKYCESVASILTAAGHKVKVSDKFDSSMGVFFINGQEQISQLPEITEFIKGGGGVLIGAQAWYWCSCNPGKDPLTHFPANKLTGLANIYFGSNSRARGFFTIQMITCPEKSKTFFKTSAQVPAIFQLLENITKLDLNIEADPGELVVKSTKAIPILKDQAGAVLMAATEYGKGRMVVFGHEAYLKEPNIQMLICNCVKWLKSNPDAVVGIPKYCESVASILTAAGHKVKVSDKFDSSMGVFFINGQEQISQLPELTEFIKGGGGVLIGAQAWCWCSENPGKDPLAHFPANKLTGLADIYFGANKRPRGYYTIHLTTFEESETFFKTSAQVPAIFRLLENITELDLNIEADPGELVVKSTKAIPILKDQAGAVLMTATEYGKGRMVVFGHEAYLKEPNIQMLICNCVKWLKSNPNAVVGIPKYYESVASILTAAGHKVKVSDKFDSSMGVFFINGQEQISQLPEITEFIKGGGGVMIGAQAWCWCSENPGKDPLAHFPANKLTGLADIYFGANKRPRGHFKIHKTSCLERSKTFIKTSDQVPTIFQLLENITVLDLNIEADPGELVVKSTKAIPILKDQAGAVLMAATEYGKGRMVVFGHEAYLKEPNIQMLICNCVKWLKSNPNAVVGIPKFYESVASILTAAGHKVKISDKFDSSMGVFFINGQEQISHLPEITEFIKGGGGVMIGAQAWCWCSENPGKDPLTHFPANKLTGLADIYFGPNKRPRGLFRIHLTSSLQRLTQGAPEAFGTFGTHLVHGEHGEHGEHGGHGGHGIHMTHGMHGEHGICGALGGNEKHVHSAETFVKEQESGLHREVQNVPVKKNPVPPETEVLFRCSLSGSDMMWRWTPKYPRCTGPRDLSKDNIIFIASSVDGRHVNEKRFKNRLTVKEYSNGTHALVLSDSIVSDSGRFICANVKEEKESYDLEVLPGCYKGVNISSRQSLKKLRSKDTIQFSCTPCDKATDSYEWKLNRQIPDDEEGISWTTATLTIKKMTEDTEGKLECISKKNSSLTSEICLQMDSSTNKDDFNKKTTPYYPINIDAGDMRKKEGMSKVVKSGSILLIPCAMTNKSFMWIWYPKYPKCAGVGSLAVTYSFDAQGQYKAEENRFRNRLTVIHDLEKGIHCLILKDTVMSDSGWFSCGASQAVEVDVYPACHNHTRITVSKAPKLGGEMTLFCISCQDGQILGKGFNWTFNGQPVKTASGVDKTKSVLLLKKIDDKHVGKWGCMSADDPSQNAEYCLQLILGNEEQEYTTQQAIQVTKDRAENGPLENTMESSAPLNLPSECQVQIDKEVEYASLRFQKKKRPPYLHQESTDSTIYAAVRMK</sequence>
<evidence type="ECO:0000313" key="5">
    <source>
        <dbReference type="Proteomes" id="UP000886611"/>
    </source>
</evidence>
<dbReference type="EMBL" id="JAATIS010000220">
    <property type="protein sequence ID" value="KAG2469532.1"/>
    <property type="molecule type" value="Genomic_DNA"/>
</dbReference>
<dbReference type="InterPro" id="IPR042279">
    <property type="entry name" value="Pep_M60_3"/>
</dbReference>
<feature type="domain" description="Peptidase M60" evidence="3">
    <location>
        <begin position="539"/>
        <end position="838"/>
    </location>
</feature>
<dbReference type="PROSITE" id="PS51723">
    <property type="entry name" value="PEPTIDASE_M60"/>
    <property type="match status" value="1"/>
</dbReference>
<feature type="non-terminal residue" evidence="4">
    <location>
        <position position="2530"/>
    </location>
</feature>
<dbReference type="InterPro" id="IPR036179">
    <property type="entry name" value="Ig-like_dom_sf"/>
</dbReference>
<dbReference type="InterPro" id="IPR031161">
    <property type="entry name" value="Peptidase_M60_dom"/>
</dbReference>
<reference evidence="4 5" key="1">
    <citation type="journal article" date="2021" name="Cell">
        <title>Tracing the genetic footprints of vertebrate landing in non-teleost ray-finned fishes.</title>
        <authorList>
            <person name="Bi X."/>
            <person name="Wang K."/>
            <person name="Yang L."/>
            <person name="Pan H."/>
            <person name="Jiang H."/>
            <person name="Wei Q."/>
            <person name="Fang M."/>
            <person name="Yu H."/>
            <person name="Zhu C."/>
            <person name="Cai Y."/>
            <person name="He Y."/>
            <person name="Gan X."/>
            <person name="Zeng H."/>
            <person name="Yu D."/>
            <person name="Zhu Y."/>
            <person name="Jiang H."/>
            <person name="Qiu Q."/>
            <person name="Yang H."/>
            <person name="Zhang Y.E."/>
            <person name="Wang W."/>
            <person name="Zhu M."/>
            <person name="He S."/>
            <person name="Zhang G."/>
        </authorList>
    </citation>
    <scope>NUCLEOTIDE SEQUENCE [LARGE SCALE GENOMIC DNA]</scope>
    <source>
        <strain evidence="4">Bchr_013</strain>
    </source>
</reference>
<dbReference type="Gene3D" id="3.40.390.80">
    <property type="entry name" value="Peptidase M60, enhancin-like domain 2"/>
    <property type="match status" value="1"/>
</dbReference>
<dbReference type="SUPFAM" id="SSF48726">
    <property type="entry name" value="Immunoglobulin"/>
    <property type="match status" value="1"/>
</dbReference>
<accession>A0A8X7XPS4</accession>
<dbReference type="SMART" id="SM01276">
    <property type="entry name" value="M60-like"/>
    <property type="match status" value="1"/>
</dbReference>
<dbReference type="InterPro" id="IPR051244">
    <property type="entry name" value="TCAF"/>
</dbReference>
<dbReference type="PANTHER" id="PTHR15730:SF5">
    <property type="entry name" value="SI:CH211-210B2.2-RELATED"/>
    <property type="match status" value="1"/>
</dbReference>
<dbReference type="SUPFAM" id="SSF52317">
    <property type="entry name" value="Class I glutamine amidotransferase-like"/>
    <property type="match status" value="5"/>
</dbReference>
<dbReference type="Pfam" id="PF17291">
    <property type="entry name" value="M60-like_N"/>
    <property type="match status" value="1"/>
</dbReference>
<evidence type="ECO:0000256" key="2">
    <source>
        <dbReference type="SAM" id="MobiDB-lite"/>
    </source>
</evidence>
<dbReference type="Pfam" id="PF13402">
    <property type="entry name" value="Peptidase_M60"/>
    <property type="match status" value="1"/>
</dbReference>
<dbReference type="FunFam" id="3.40.390.80:FF:000001">
    <property type="entry name" value="TRPM8 channel-associated factor 1"/>
    <property type="match status" value="1"/>
</dbReference>
<dbReference type="GO" id="GO:0090314">
    <property type="term" value="P:positive regulation of protein targeting to membrane"/>
    <property type="evidence" value="ECO:0007669"/>
    <property type="project" value="TreeGrafter"/>
</dbReference>
<evidence type="ECO:0000313" key="4">
    <source>
        <dbReference type="EMBL" id="KAG2469532.1"/>
    </source>
</evidence>
<protein>
    <submittedName>
        <fullName evidence="4">TCAF factor</fullName>
    </submittedName>
</protein>
<organism evidence="4 5">
    <name type="scientific">Polypterus senegalus</name>
    <name type="common">Senegal bichir</name>
    <dbReference type="NCBI Taxonomy" id="55291"/>
    <lineage>
        <taxon>Eukaryota</taxon>
        <taxon>Metazoa</taxon>
        <taxon>Chordata</taxon>
        <taxon>Craniata</taxon>
        <taxon>Vertebrata</taxon>
        <taxon>Euteleostomi</taxon>
        <taxon>Actinopterygii</taxon>
        <taxon>Polypteriformes</taxon>
        <taxon>Polypteridae</taxon>
        <taxon>Polypterus</taxon>
    </lineage>
</organism>
<dbReference type="Gene3D" id="2.60.40.10">
    <property type="entry name" value="Immunoglobulins"/>
    <property type="match status" value="2"/>
</dbReference>
<comment type="similarity">
    <text evidence="1">Belongs to the TCAF family.</text>
</comment>
<dbReference type="Proteomes" id="UP000886611">
    <property type="component" value="Unassembled WGS sequence"/>
</dbReference>